<dbReference type="EMBL" id="ACMP01000067">
    <property type="protein sequence ID" value="EEL70917.1"/>
    <property type="molecule type" value="Genomic_DNA"/>
</dbReference>
<proteinExistence type="predicted"/>
<evidence type="ECO:0000313" key="2">
    <source>
        <dbReference type="EMBL" id="EEL70917.1"/>
    </source>
</evidence>
<feature type="transmembrane region" description="Helical" evidence="1">
    <location>
        <begin position="20"/>
        <end position="38"/>
    </location>
</feature>
<accession>C2XU24</accession>
<comment type="caution">
    <text evidence="2">The sequence shown here is derived from an EMBL/GenBank/DDBJ whole genome shotgun (WGS) entry which is preliminary data.</text>
</comment>
<evidence type="ECO:0000256" key="1">
    <source>
        <dbReference type="SAM" id="Phobius"/>
    </source>
</evidence>
<keyword evidence="1" id="KW-0812">Transmembrane</keyword>
<organism evidence="2">
    <name type="scientific">Bacillus mycoides</name>
    <dbReference type="NCBI Taxonomy" id="1405"/>
    <lineage>
        <taxon>Bacteria</taxon>
        <taxon>Bacillati</taxon>
        <taxon>Bacillota</taxon>
        <taxon>Bacilli</taxon>
        <taxon>Bacillales</taxon>
        <taxon>Bacillaceae</taxon>
        <taxon>Bacillus</taxon>
        <taxon>Bacillus cereus group</taxon>
    </lineage>
</organism>
<reference evidence="2" key="1">
    <citation type="journal article" date="2012" name="Genome Res.">
        <title>Genomic characterization of the Bacillus cereus sensu lato species: Backdrop to the evolution of Bacillus anthracis.</title>
        <authorList>
            <person name="Zwick M.E."/>
            <person name="Joseph S.J."/>
            <person name="Didelot X."/>
            <person name="Chen P.E."/>
            <person name="Bishop-Lilly K.A."/>
            <person name="Stewart A.C."/>
            <person name="Willner K."/>
            <person name="Nolan N."/>
            <person name="Lentz S."/>
            <person name="Thomason M.K."/>
            <person name="Sozhamannan S."/>
            <person name="Mateczun A.J."/>
            <person name="Du L."/>
            <person name="Read T.D."/>
        </authorList>
    </citation>
    <scope>NUCLEOTIDE SEQUENCE [LARGE SCALE GENOMIC DNA]</scope>
    <source>
        <strain evidence="2">AH603</strain>
    </source>
</reference>
<gene>
    <name evidence="2" type="ORF">bcere0026_21950</name>
</gene>
<name>C2XU24_BACMY</name>
<dbReference type="Proteomes" id="UP000001753">
    <property type="component" value="Chromosome"/>
</dbReference>
<dbReference type="HOGENOM" id="CLU_3304381_0_0_9"/>
<protein>
    <submittedName>
        <fullName evidence="2">40-residue YVTN family beta-propeller repeat protein</fullName>
    </submittedName>
</protein>
<dbReference type="AlphaFoldDB" id="C2XU24"/>
<keyword evidence="1" id="KW-0472">Membrane</keyword>
<sequence length="39" mass="4152">MPSGMIVTWSGDSATGMVSMTVFVNVLITDTLLLTLFTT</sequence>
<keyword evidence="1" id="KW-1133">Transmembrane helix</keyword>